<dbReference type="GO" id="GO:0042956">
    <property type="term" value="P:maltodextrin transmembrane transport"/>
    <property type="evidence" value="ECO:0007669"/>
    <property type="project" value="TreeGrafter"/>
</dbReference>
<gene>
    <name evidence="7" type="ORF">EUA93_07460</name>
</gene>
<evidence type="ECO:0000313" key="8">
    <source>
        <dbReference type="Proteomes" id="UP000294071"/>
    </source>
</evidence>
<dbReference type="Pfam" id="PF13416">
    <property type="entry name" value="SBP_bac_8"/>
    <property type="match status" value="1"/>
</dbReference>
<feature type="compositionally biased region" description="Gly residues" evidence="5">
    <location>
        <begin position="32"/>
        <end position="42"/>
    </location>
</feature>
<keyword evidence="3" id="KW-0762">Sugar transport</keyword>
<dbReference type="GO" id="GO:0055052">
    <property type="term" value="C:ATP-binding cassette (ABC) transporter complex, substrate-binding subunit-containing"/>
    <property type="evidence" value="ECO:0007669"/>
    <property type="project" value="TreeGrafter"/>
</dbReference>
<dbReference type="PANTHER" id="PTHR30061:SF50">
    <property type="entry name" value="MALTOSE_MALTODEXTRIN-BINDING PERIPLASMIC PROTEIN"/>
    <property type="match status" value="1"/>
</dbReference>
<accession>A0A4V1RL14</accession>
<reference evidence="7 8" key="1">
    <citation type="submission" date="2019-01" db="EMBL/GenBank/DDBJ databases">
        <title>Novel species of Nocardioides.</title>
        <authorList>
            <person name="Liu Q."/>
            <person name="Xin Y.-H."/>
        </authorList>
    </citation>
    <scope>NUCLEOTIDE SEQUENCE [LARGE SCALE GENOMIC DNA]</scope>
    <source>
        <strain evidence="7 8">CGMCC 4.6882</strain>
    </source>
</reference>
<dbReference type="SUPFAM" id="SSF53850">
    <property type="entry name" value="Periplasmic binding protein-like II"/>
    <property type="match status" value="1"/>
</dbReference>
<evidence type="ECO:0000256" key="3">
    <source>
        <dbReference type="ARBA" id="ARBA00022597"/>
    </source>
</evidence>
<evidence type="ECO:0000313" key="7">
    <source>
        <dbReference type="EMBL" id="RYB94192.1"/>
    </source>
</evidence>
<feature type="signal peptide" evidence="6">
    <location>
        <begin position="1"/>
        <end position="25"/>
    </location>
</feature>
<evidence type="ECO:0000256" key="1">
    <source>
        <dbReference type="ARBA" id="ARBA00008520"/>
    </source>
</evidence>
<organism evidence="7 8">
    <name type="scientific">Nocardioides oleivorans</name>
    <dbReference type="NCBI Taxonomy" id="273676"/>
    <lineage>
        <taxon>Bacteria</taxon>
        <taxon>Bacillati</taxon>
        <taxon>Actinomycetota</taxon>
        <taxon>Actinomycetes</taxon>
        <taxon>Propionibacteriales</taxon>
        <taxon>Nocardioidaceae</taxon>
        <taxon>Nocardioides</taxon>
    </lineage>
</organism>
<sequence>MARRKHTVRIAAGLLATGLALTACGGSSDDSSGGGGGGGGGDTPAAGGELLIWVGTGPGGDATTELGKAFGEENGVDVKVEVVPGDKLQAQFVTAAQAGDPPDVVMGAHDWIGNLVQNGTIDPIQIPEATASTLQPLALEAVTFDGQTYGMPFTMNNIVLMRNTDMVPDAPATVEDMVAAGEKAVQDGDAQEPLAWPVSDTGNPYFINPLYTSGGGYMFGQGSDGSFDPADLGVATPGAVTAYEKIGELGEKGSGVLKRSINTDNAISLFTAGKTPFLIEGPWQLTTLDDSDINYEVSAVPGFEGMDPASPFITVDAAYVASGGANKTLAQEFVTNYWSRADVGQTLFEATKNVPANTDTLAAIEGDNPAVAAVAQAGADNGQIMPSIPQMAAVWDPLGKAEAAVIGGADPDSTIKAAAKTIEAAIK</sequence>
<feature type="chain" id="PRO_5039304055" evidence="6">
    <location>
        <begin position="26"/>
        <end position="427"/>
    </location>
</feature>
<dbReference type="Gene3D" id="3.40.190.10">
    <property type="entry name" value="Periplasmic binding protein-like II"/>
    <property type="match status" value="2"/>
</dbReference>
<keyword evidence="2" id="KW-0813">Transport</keyword>
<name>A0A4V1RL14_9ACTN</name>
<evidence type="ECO:0000256" key="6">
    <source>
        <dbReference type="SAM" id="SignalP"/>
    </source>
</evidence>
<dbReference type="InterPro" id="IPR006059">
    <property type="entry name" value="SBP"/>
</dbReference>
<protein>
    <submittedName>
        <fullName evidence="7">Maltose ABC transporter substrate-binding protein</fullName>
    </submittedName>
</protein>
<dbReference type="OrthoDB" id="9766758at2"/>
<dbReference type="CDD" id="cd13586">
    <property type="entry name" value="PBP2_Maltose_binding_like"/>
    <property type="match status" value="1"/>
</dbReference>
<dbReference type="Proteomes" id="UP000294071">
    <property type="component" value="Unassembled WGS sequence"/>
</dbReference>
<feature type="region of interest" description="Disordered" evidence="5">
    <location>
        <begin position="26"/>
        <end position="48"/>
    </location>
</feature>
<dbReference type="GO" id="GO:0015768">
    <property type="term" value="P:maltose transport"/>
    <property type="evidence" value="ECO:0007669"/>
    <property type="project" value="TreeGrafter"/>
</dbReference>
<dbReference type="InterPro" id="IPR006060">
    <property type="entry name" value="Maltose/Cyclodextrin-bd"/>
</dbReference>
<evidence type="ECO:0000256" key="5">
    <source>
        <dbReference type="SAM" id="MobiDB-lite"/>
    </source>
</evidence>
<dbReference type="AlphaFoldDB" id="A0A4V1RL14"/>
<proteinExistence type="inferred from homology"/>
<comment type="caution">
    <text evidence="7">The sequence shown here is derived from an EMBL/GenBank/DDBJ whole genome shotgun (WGS) entry which is preliminary data.</text>
</comment>
<dbReference type="GO" id="GO:0015144">
    <property type="term" value="F:carbohydrate transmembrane transporter activity"/>
    <property type="evidence" value="ECO:0007669"/>
    <property type="project" value="InterPro"/>
</dbReference>
<dbReference type="PANTHER" id="PTHR30061">
    <property type="entry name" value="MALTOSE-BINDING PERIPLASMIC PROTEIN"/>
    <property type="match status" value="1"/>
</dbReference>
<keyword evidence="8" id="KW-1185">Reference proteome</keyword>
<evidence type="ECO:0000256" key="2">
    <source>
        <dbReference type="ARBA" id="ARBA00022448"/>
    </source>
</evidence>
<dbReference type="EMBL" id="SDWT01000001">
    <property type="protein sequence ID" value="RYB94192.1"/>
    <property type="molecule type" value="Genomic_DNA"/>
</dbReference>
<dbReference type="RefSeq" id="WP_129399545.1">
    <property type="nucleotide sequence ID" value="NZ_SDWT01000001.1"/>
</dbReference>
<dbReference type="GO" id="GO:1901982">
    <property type="term" value="F:maltose binding"/>
    <property type="evidence" value="ECO:0007669"/>
    <property type="project" value="TreeGrafter"/>
</dbReference>
<evidence type="ECO:0000256" key="4">
    <source>
        <dbReference type="ARBA" id="ARBA00022729"/>
    </source>
</evidence>
<dbReference type="PRINTS" id="PR00181">
    <property type="entry name" value="MALTOSEBP"/>
</dbReference>
<comment type="similarity">
    <text evidence="1">Belongs to the bacterial solute-binding protein 1 family.</text>
</comment>
<keyword evidence="4 6" id="KW-0732">Signal</keyword>
<dbReference type="PROSITE" id="PS51257">
    <property type="entry name" value="PROKAR_LIPOPROTEIN"/>
    <property type="match status" value="1"/>
</dbReference>